<dbReference type="Gene3D" id="3.30.760.10">
    <property type="entry name" value="RNA Cap, Translation Initiation Factor Eif4e"/>
    <property type="match status" value="1"/>
</dbReference>
<feature type="region of interest" description="Disordered" evidence="4">
    <location>
        <begin position="1"/>
        <end position="29"/>
    </location>
</feature>
<dbReference type="SUPFAM" id="SSF55418">
    <property type="entry name" value="eIF4e-like"/>
    <property type="match status" value="1"/>
</dbReference>
<evidence type="ECO:0000313" key="5">
    <source>
        <dbReference type="EMBL" id="QHT34442.1"/>
    </source>
</evidence>
<proteinExistence type="predicted"/>
<keyword evidence="1" id="KW-0396">Initiation factor</keyword>
<dbReference type="GO" id="GO:0000340">
    <property type="term" value="F:RNA 7-methylguanosine cap binding"/>
    <property type="evidence" value="ECO:0007669"/>
    <property type="project" value="TreeGrafter"/>
</dbReference>
<evidence type="ECO:0000256" key="2">
    <source>
        <dbReference type="ARBA" id="ARBA00022884"/>
    </source>
</evidence>
<dbReference type="EMBL" id="MN739000">
    <property type="protein sequence ID" value="QHT34442.1"/>
    <property type="molecule type" value="Genomic_DNA"/>
</dbReference>
<evidence type="ECO:0000256" key="4">
    <source>
        <dbReference type="SAM" id="MobiDB-lite"/>
    </source>
</evidence>
<feature type="compositionally biased region" description="Polar residues" evidence="4">
    <location>
        <begin position="19"/>
        <end position="29"/>
    </location>
</feature>
<protein>
    <recommendedName>
        <fullName evidence="6">Eukaryotic translation initiation factor 4E</fullName>
    </recommendedName>
</protein>
<dbReference type="InterPro" id="IPR023398">
    <property type="entry name" value="TIF_eIF4e-like"/>
</dbReference>
<keyword evidence="2" id="KW-0694">RNA-binding</keyword>
<reference evidence="5" key="1">
    <citation type="journal article" date="2020" name="Nature">
        <title>Giant virus diversity and host interactions through global metagenomics.</title>
        <authorList>
            <person name="Schulz F."/>
            <person name="Roux S."/>
            <person name="Paez-Espino D."/>
            <person name="Jungbluth S."/>
            <person name="Walsh D.A."/>
            <person name="Denef V.J."/>
            <person name="McMahon K.D."/>
            <person name="Konstantinidis K.T."/>
            <person name="Eloe-Fadrosh E.A."/>
            <person name="Kyrpides N.C."/>
            <person name="Woyke T."/>
        </authorList>
    </citation>
    <scope>NUCLEOTIDE SEQUENCE</scope>
    <source>
        <strain evidence="5">GVMAG-M-3300009163-63</strain>
    </source>
</reference>
<dbReference type="Pfam" id="PF01652">
    <property type="entry name" value="IF4E"/>
    <property type="match status" value="1"/>
</dbReference>
<organism evidence="5">
    <name type="scientific">viral metagenome</name>
    <dbReference type="NCBI Taxonomy" id="1070528"/>
    <lineage>
        <taxon>unclassified sequences</taxon>
        <taxon>metagenomes</taxon>
        <taxon>organismal metagenomes</taxon>
    </lineage>
</organism>
<sequence>MTSFEEHPLTSLTKEEGGNNKSLNTINVNNSDHSSPHGLSDTWILWAHLPHDTDWSIKSYTKIYEFNTLEQAVTITEMLPPKLIINCMLFLMRKGINPIWEDERNRNGGCFSYKIINKDVPGAWKQMSYLLVGETMSDNVKILPHINGITISPKKNFCIMKVWVANCLFQDATIIREVEGVSSHGCLFKRHVPEY</sequence>
<dbReference type="AlphaFoldDB" id="A0A6C0F059"/>
<evidence type="ECO:0008006" key="6">
    <source>
        <dbReference type="Google" id="ProtNLM"/>
    </source>
</evidence>
<accession>A0A6C0F059</accession>
<keyword evidence="3" id="KW-0648">Protein biosynthesis</keyword>
<dbReference type="GO" id="GO:0016281">
    <property type="term" value="C:eukaryotic translation initiation factor 4F complex"/>
    <property type="evidence" value="ECO:0007669"/>
    <property type="project" value="TreeGrafter"/>
</dbReference>
<feature type="compositionally biased region" description="Basic and acidic residues" evidence="4">
    <location>
        <begin position="1"/>
        <end position="18"/>
    </location>
</feature>
<evidence type="ECO:0000256" key="1">
    <source>
        <dbReference type="ARBA" id="ARBA00022540"/>
    </source>
</evidence>
<dbReference type="PANTHER" id="PTHR11960:SF8">
    <property type="entry name" value="EUKARYOTIC TRANSLATION INITIATION FACTOR 4E1-RELATED"/>
    <property type="match status" value="1"/>
</dbReference>
<dbReference type="PANTHER" id="PTHR11960">
    <property type="entry name" value="EUKARYOTIC TRANSLATION INITIATION FACTOR 4E RELATED"/>
    <property type="match status" value="1"/>
</dbReference>
<dbReference type="GO" id="GO:0003743">
    <property type="term" value="F:translation initiation factor activity"/>
    <property type="evidence" value="ECO:0007669"/>
    <property type="project" value="UniProtKB-KW"/>
</dbReference>
<evidence type="ECO:0000256" key="3">
    <source>
        <dbReference type="ARBA" id="ARBA00022917"/>
    </source>
</evidence>
<dbReference type="InterPro" id="IPR001040">
    <property type="entry name" value="TIF_eIF_4E"/>
</dbReference>
<name>A0A6C0F059_9ZZZZ</name>